<dbReference type="EnsemblProtists" id="Phyra74934">
    <property type="protein sequence ID" value="Phyra74934"/>
    <property type="gene ID" value="Phyra74934"/>
</dbReference>
<dbReference type="VEuPathDB" id="FungiDB:KRP23_13222"/>
<dbReference type="AlphaFoldDB" id="H3GGI5"/>
<protein>
    <submittedName>
        <fullName evidence="3">Uncharacterized protein</fullName>
    </submittedName>
</protein>
<dbReference type="VEuPathDB" id="FungiDB:KRP22_901"/>
<dbReference type="STRING" id="164328.H3GGI5"/>
<evidence type="ECO:0000256" key="1">
    <source>
        <dbReference type="SAM" id="Coils"/>
    </source>
</evidence>
<feature type="compositionally biased region" description="Low complexity" evidence="2">
    <location>
        <begin position="129"/>
        <end position="140"/>
    </location>
</feature>
<feature type="region of interest" description="Disordered" evidence="2">
    <location>
        <begin position="239"/>
        <end position="301"/>
    </location>
</feature>
<feature type="compositionally biased region" description="Basic and acidic residues" evidence="2">
    <location>
        <begin position="239"/>
        <end position="265"/>
    </location>
</feature>
<accession>H3GGI5</accession>
<evidence type="ECO:0000256" key="2">
    <source>
        <dbReference type="SAM" id="MobiDB-lite"/>
    </source>
</evidence>
<dbReference type="HOGENOM" id="CLU_432458_0_0_1"/>
<reference evidence="4" key="1">
    <citation type="journal article" date="2006" name="Science">
        <title>Phytophthora genome sequences uncover evolutionary origins and mechanisms of pathogenesis.</title>
        <authorList>
            <person name="Tyler B.M."/>
            <person name="Tripathy S."/>
            <person name="Zhang X."/>
            <person name="Dehal P."/>
            <person name="Jiang R.H."/>
            <person name="Aerts A."/>
            <person name="Arredondo F.D."/>
            <person name="Baxter L."/>
            <person name="Bensasson D."/>
            <person name="Beynon J.L."/>
            <person name="Chapman J."/>
            <person name="Damasceno C.M."/>
            <person name="Dorrance A.E."/>
            <person name="Dou D."/>
            <person name="Dickerman A.W."/>
            <person name="Dubchak I.L."/>
            <person name="Garbelotto M."/>
            <person name="Gijzen M."/>
            <person name="Gordon S.G."/>
            <person name="Govers F."/>
            <person name="Grunwald N.J."/>
            <person name="Huang W."/>
            <person name="Ivors K.L."/>
            <person name="Jones R.W."/>
            <person name="Kamoun S."/>
            <person name="Krampis K."/>
            <person name="Lamour K.H."/>
            <person name="Lee M.K."/>
            <person name="McDonald W.H."/>
            <person name="Medina M."/>
            <person name="Meijer H.J."/>
            <person name="Nordberg E.K."/>
            <person name="Maclean D.J."/>
            <person name="Ospina-Giraldo M.D."/>
            <person name="Morris P.F."/>
            <person name="Phuntumart V."/>
            <person name="Putnam N.H."/>
            <person name="Rash S."/>
            <person name="Rose J.K."/>
            <person name="Sakihama Y."/>
            <person name="Salamov A.A."/>
            <person name="Savidor A."/>
            <person name="Scheuring C.F."/>
            <person name="Smith B.M."/>
            <person name="Sobral B.W."/>
            <person name="Terry A."/>
            <person name="Torto-Alalibo T.A."/>
            <person name="Win J."/>
            <person name="Xu Z."/>
            <person name="Zhang H."/>
            <person name="Grigoriev I.V."/>
            <person name="Rokhsar D.S."/>
            <person name="Boore J.L."/>
        </authorList>
    </citation>
    <scope>NUCLEOTIDE SEQUENCE [LARGE SCALE GENOMIC DNA]</scope>
    <source>
        <strain evidence="4">Pr102</strain>
    </source>
</reference>
<dbReference type="VEuPathDB" id="FungiDB:KRP22_900"/>
<feature type="compositionally biased region" description="Acidic residues" evidence="2">
    <location>
        <begin position="266"/>
        <end position="287"/>
    </location>
</feature>
<evidence type="ECO:0000313" key="4">
    <source>
        <dbReference type="Proteomes" id="UP000005238"/>
    </source>
</evidence>
<feature type="region of interest" description="Disordered" evidence="2">
    <location>
        <begin position="389"/>
        <end position="599"/>
    </location>
</feature>
<feature type="compositionally biased region" description="Polar residues" evidence="2">
    <location>
        <begin position="64"/>
        <end position="76"/>
    </location>
</feature>
<dbReference type="Proteomes" id="UP000005238">
    <property type="component" value="Unassembled WGS sequence"/>
</dbReference>
<dbReference type="InParanoid" id="H3GGI5"/>
<sequence length="633" mass="67395">MAKPKCSSRRVSPPKTDNNADPSAPSPPPQPPAATVGATRGWRPTPGGGRHDSPLYGSHRKRPPSSSATATIQEQYTAAPAPPLSLSLVGDASASVQPPRTPQGRATKQDAGLSAAQRVRLELSTHTTSRAGSGSRANSSEDVFASRSPVFDEDKNGPRSCPTTFNGDGATTTRFSPGRRRRGGELMVSKLLPTRDSVNSLLTYVHELQVSEASLRKQFLSTKRDTEVELHQSVSKVNELERAMQERERDRQLDHQSEEAVVSEKDSDDEEEESSTDAEVPGDDDDSSALAAEIEADIPDLELEEEVASVPSEQVQEQAGDAEIEALELEEESAEKAAAALFEANAVETKDDGAEAEADDLDAHAEALELEEESAEDAVATPVDVEAVEAKDEEAETEASELAAPSDAKVESLEDGVEEDGAEQPESESEDGVSVELVEESVATEVTEVSDDVGVITTEPDEHVEGPETTDAPSTDREAADEETIVVDDELTNEAEQETNEIEEETNEAEGLTYGAVVDEDSRVAETEETLAASDETAPVADEEAESNVEEFPAADDGVEYAEKASNADGEPGVVEDETTEPQQVAGEVPPPEEMESGGLVSAVNEVLARLVEPFEAAKTAMPTEAEHVVDEL</sequence>
<evidence type="ECO:0000313" key="3">
    <source>
        <dbReference type="EnsemblProtists" id="Phyra74934"/>
    </source>
</evidence>
<organism evidence="3 4">
    <name type="scientific">Phytophthora ramorum</name>
    <name type="common">Sudden oak death agent</name>
    <dbReference type="NCBI Taxonomy" id="164328"/>
    <lineage>
        <taxon>Eukaryota</taxon>
        <taxon>Sar</taxon>
        <taxon>Stramenopiles</taxon>
        <taxon>Oomycota</taxon>
        <taxon>Peronosporomycetes</taxon>
        <taxon>Peronosporales</taxon>
        <taxon>Peronosporaceae</taxon>
        <taxon>Phytophthora</taxon>
    </lineage>
</organism>
<feature type="compositionally biased region" description="Low complexity" evidence="2">
    <location>
        <begin position="33"/>
        <end position="45"/>
    </location>
</feature>
<feature type="region of interest" description="Disordered" evidence="2">
    <location>
        <begin position="1"/>
        <end position="184"/>
    </location>
</feature>
<feature type="compositionally biased region" description="Acidic residues" evidence="2">
    <location>
        <begin position="541"/>
        <end position="560"/>
    </location>
</feature>
<feature type="compositionally biased region" description="Acidic residues" evidence="2">
    <location>
        <begin position="413"/>
        <end position="439"/>
    </location>
</feature>
<dbReference type="OMA" id="TETEAWD"/>
<feature type="compositionally biased region" description="Acidic residues" evidence="2">
    <location>
        <begin position="479"/>
        <end position="508"/>
    </location>
</feature>
<dbReference type="EMBL" id="DS566007">
    <property type="status" value="NOT_ANNOTATED_CDS"/>
    <property type="molecule type" value="Genomic_DNA"/>
</dbReference>
<keyword evidence="4" id="KW-1185">Reference proteome</keyword>
<feature type="compositionally biased region" description="Polar residues" evidence="2">
    <location>
        <begin position="161"/>
        <end position="175"/>
    </location>
</feature>
<feature type="coiled-coil region" evidence="1">
    <location>
        <begin position="312"/>
        <end position="378"/>
    </location>
</feature>
<proteinExistence type="predicted"/>
<dbReference type="VEuPathDB" id="FungiDB:KRP23_13221"/>
<name>H3GGI5_PHYRM</name>
<reference evidence="3" key="2">
    <citation type="submission" date="2015-06" db="UniProtKB">
        <authorList>
            <consortium name="EnsemblProtists"/>
        </authorList>
    </citation>
    <scope>IDENTIFICATION</scope>
    <source>
        <strain evidence="3">Pr102</strain>
    </source>
</reference>
<keyword evidence="1" id="KW-0175">Coiled coil</keyword>